<sequence length="329" mass="36729">MRNGGVDEGCELLLGLNIVVEYFGRNIDKLDSELGLSIRKQHLATLDLEVEEVRQELSGDTRHVGASRDHFLDLSVVFLIAFLDASSEGEDSLVDFILRHREEVLERECREQTGGPPVMNMEVRGLGREVAGLTLVLVEDLAAEHFLDAEMVQPILFEVELHEILHVVDFGQDSVAHLVDEVQLELVLSAALADGLPEVEERPPLDPDLGPRVVPDDEDAFLEAVEDLPILFVAGVKEVLLDVRFDDIFFNKSKHGGQEDDRAAREADLEPVHLVSLANVDGGQCDREHHQGRVGKHHGYLSSATLHLLDDHEEIPNDLERQRELLEKP</sequence>
<name>A0A7S3N2Y6_9SPIT</name>
<dbReference type="EMBL" id="HBIH01037625">
    <property type="protein sequence ID" value="CAE0334465.1"/>
    <property type="molecule type" value="Transcribed_RNA"/>
</dbReference>
<protein>
    <submittedName>
        <fullName evidence="1">Uncharacterized protein</fullName>
    </submittedName>
</protein>
<proteinExistence type="predicted"/>
<evidence type="ECO:0000313" key="1">
    <source>
        <dbReference type="EMBL" id="CAE0334465.1"/>
    </source>
</evidence>
<dbReference type="AlphaFoldDB" id="A0A7S3N2Y6"/>
<organism evidence="1">
    <name type="scientific">Strombidium inclinatum</name>
    <dbReference type="NCBI Taxonomy" id="197538"/>
    <lineage>
        <taxon>Eukaryota</taxon>
        <taxon>Sar</taxon>
        <taxon>Alveolata</taxon>
        <taxon>Ciliophora</taxon>
        <taxon>Intramacronucleata</taxon>
        <taxon>Spirotrichea</taxon>
        <taxon>Oligotrichia</taxon>
        <taxon>Strombidiidae</taxon>
        <taxon>Strombidium</taxon>
    </lineage>
</organism>
<gene>
    <name evidence="1" type="ORF">SINC0208_LOCUS15104</name>
</gene>
<accession>A0A7S3N2Y6</accession>
<reference evidence="1" key="1">
    <citation type="submission" date="2021-01" db="EMBL/GenBank/DDBJ databases">
        <authorList>
            <person name="Corre E."/>
            <person name="Pelletier E."/>
            <person name="Niang G."/>
            <person name="Scheremetjew M."/>
            <person name="Finn R."/>
            <person name="Kale V."/>
            <person name="Holt S."/>
            <person name="Cochrane G."/>
            <person name="Meng A."/>
            <person name="Brown T."/>
            <person name="Cohen L."/>
        </authorList>
    </citation>
    <scope>NUCLEOTIDE SEQUENCE</scope>
    <source>
        <strain evidence="1">S3</strain>
    </source>
</reference>